<sequence>MALSLSLRRKKKDHLTEKQRSLITHFSPKSPVTEQYRTIRTNIQFSSVEEPAKVITVTSTAPGEGKSTTAANLAIVFAQQDNRVLLVDGDLRKPTSHYTFQADNKRGLTNVLTNQAALTDVSQKTLVPKLDLLTCGPIPPNPAELLASKRMDWVLQEAKKHYDYIIVDTPPVLAVTDAQILANKTDGVVLVTSNGMTTKDNAKKAKELLTNASARILGVVLNRKDKASGQYYYYGD</sequence>
<evidence type="ECO:0000256" key="1">
    <source>
        <dbReference type="ARBA" id="ARBA00007316"/>
    </source>
</evidence>
<dbReference type="GO" id="GO:0005886">
    <property type="term" value="C:plasma membrane"/>
    <property type="evidence" value="ECO:0007669"/>
    <property type="project" value="UniProtKB-ARBA"/>
</dbReference>
<comment type="catalytic activity">
    <reaction evidence="8">
        <text>L-tyrosyl-[protein] + ATP = O-phospho-L-tyrosyl-[protein] + ADP + H(+)</text>
        <dbReference type="Rhea" id="RHEA:10596"/>
        <dbReference type="Rhea" id="RHEA-COMP:10136"/>
        <dbReference type="Rhea" id="RHEA-COMP:20101"/>
        <dbReference type="ChEBI" id="CHEBI:15378"/>
        <dbReference type="ChEBI" id="CHEBI:30616"/>
        <dbReference type="ChEBI" id="CHEBI:46858"/>
        <dbReference type="ChEBI" id="CHEBI:61978"/>
        <dbReference type="ChEBI" id="CHEBI:456216"/>
        <dbReference type="EC" id="2.7.10.2"/>
    </reaction>
</comment>
<dbReference type="AlphaFoldDB" id="A0A859FGW4"/>
<evidence type="ECO:0000256" key="7">
    <source>
        <dbReference type="ARBA" id="ARBA00023137"/>
    </source>
</evidence>
<evidence type="ECO:0000259" key="9">
    <source>
        <dbReference type="Pfam" id="PF13614"/>
    </source>
</evidence>
<dbReference type="EC" id="2.7.10.2" evidence="2"/>
<dbReference type="GO" id="GO:0042802">
    <property type="term" value="F:identical protein binding"/>
    <property type="evidence" value="ECO:0007669"/>
    <property type="project" value="UniProtKB-ARBA"/>
</dbReference>
<evidence type="ECO:0000256" key="2">
    <source>
        <dbReference type="ARBA" id="ARBA00011903"/>
    </source>
</evidence>
<protein>
    <recommendedName>
        <fullName evidence="2">non-specific protein-tyrosine kinase</fullName>
        <ecNumber evidence="2">2.7.10.2</ecNumber>
    </recommendedName>
</protein>
<dbReference type="RefSeq" id="WP_176010586.1">
    <property type="nucleotide sequence ID" value="NZ_CP041372.2"/>
</dbReference>
<comment type="similarity">
    <text evidence="1">Belongs to the CpsD/CapB family.</text>
</comment>
<dbReference type="CDD" id="cd05387">
    <property type="entry name" value="BY-kinase"/>
    <property type="match status" value="1"/>
</dbReference>
<dbReference type="NCBIfam" id="TIGR01007">
    <property type="entry name" value="eps_fam"/>
    <property type="match status" value="1"/>
</dbReference>
<dbReference type="GO" id="GO:0004715">
    <property type="term" value="F:non-membrane spanning protein tyrosine kinase activity"/>
    <property type="evidence" value="ECO:0007669"/>
    <property type="project" value="UniProtKB-EC"/>
</dbReference>
<evidence type="ECO:0000256" key="4">
    <source>
        <dbReference type="ARBA" id="ARBA00022741"/>
    </source>
</evidence>
<dbReference type="EMBL" id="CP041372">
    <property type="protein sequence ID" value="QKS72613.1"/>
    <property type="molecule type" value="Genomic_DNA"/>
</dbReference>
<dbReference type="FunFam" id="3.40.50.300:FF:000527">
    <property type="entry name" value="Tyrosine-protein kinase etk"/>
    <property type="match status" value="1"/>
</dbReference>
<keyword evidence="4" id="KW-0547">Nucleotide-binding</keyword>
<keyword evidence="5 10" id="KW-0418">Kinase</keyword>
<dbReference type="PANTHER" id="PTHR32309:SF13">
    <property type="entry name" value="FERRIC ENTEROBACTIN TRANSPORT PROTEIN FEPE"/>
    <property type="match status" value="1"/>
</dbReference>
<dbReference type="PANTHER" id="PTHR32309">
    <property type="entry name" value="TYROSINE-PROTEIN KINASE"/>
    <property type="match status" value="1"/>
</dbReference>
<dbReference type="InterPro" id="IPR050445">
    <property type="entry name" value="Bact_polysacc_biosynth/exp"/>
</dbReference>
<evidence type="ECO:0000256" key="8">
    <source>
        <dbReference type="ARBA" id="ARBA00051245"/>
    </source>
</evidence>
<dbReference type="KEGG" id="psua:FLK61_39040"/>
<evidence type="ECO:0000256" key="5">
    <source>
        <dbReference type="ARBA" id="ARBA00022777"/>
    </source>
</evidence>
<reference evidence="11" key="1">
    <citation type="submission" date="2019-07" db="EMBL/GenBank/DDBJ databases">
        <title>Bacillus alkalisoli sp. nov. isolated from saline soil.</title>
        <authorList>
            <person name="Sun J.-Q."/>
            <person name="Xu L."/>
        </authorList>
    </citation>
    <scope>NUCLEOTIDE SEQUENCE [LARGE SCALE GENOMIC DNA]</scope>
    <source>
        <strain evidence="11">M4U3P1</strain>
    </source>
</reference>
<dbReference type="InterPro" id="IPR005702">
    <property type="entry name" value="Wzc-like_C"/>
</dbReference>
<dbReference type="InterPro" id="IPR025669">
    <property type="entry name" value="AAA_dom"/>
</dbReference>
<dbReference type="Pfam" id="PF13614">
    <property type="entry name" value="AAA_31"/>
    <property type="match status" value="1"/>
</dbReference>
<evidence type="ECO:0000313" key="10">
    <source>
        <dbReference type="EMBL" id="QKS72613.1"/>
    </source>
</evidence>
<dbReference type="Proteomes" id="UP000318138">
    <property type="component" value="Chromosome"/>
</dbReference>
<keyword evidence="3" id="KW-0808">Transferase</keyword>
<proteinExistence type="inferred from homology"/>
<gene>
    <name evidence="10" type="ORF">FLK61_39040</name>
</gene>
<name>A0A859FGW4_9BACI</name>
<accession>A0A859FGW4</accession>
<dbReference type="InterPro" id="IPR027417">
    <property type="entry name" value="P-loop_NTPase"/>
</dbReference>
<keyword evidence="7" id="KW-0829">Tyrosine-protein kinase</keyword>
<evidence type="ECO:0000313" key="11">
    <source>
        <dbReference type="Proteomes" id="UP000318138"/>
    </source>
</evidence>
<dbReference type="SUPFAM" id="SSF52540">
    <property type="entry name" value="P-loop containing nucleoside triphosphate hydrolases"/>
    <property type="match status" value="1"/>
</dbReference>
<evidence type="ECO:0000256" key="6">
    <source>
        <dbReference type="ARBA" id="ARBA00022840"/>
    </source>
</evidence>
<dbReference type="Gene3D" id="3.40.50.300">
    <property type="entry name" value="P-loop containing nucleotide triphosphate hydrolases"/>
    <property type="match status" value="1"/>
</dbReference>
<keyword evidence="11" id="KW-1185">Reference proteome</keyword>
<evidence type="ECO:0000256" key="3">
    <source>
        <dbReference type="ARBA" id="ARBA00022679"/>
    </source>
</evidence>
<dbReference type="GO" id="GO:0005524">
    <property type="term" value="F:ATP binding"/>
    <property type="evidence" value="ECO:0007669"/>
    <property type="project" value="UniProtKB-KW"/>
</dbReference>
<keyword evidence="6" id="KW-0067">ATP-binding</keyword>
<organism evidence="10 11">
    <name type="scientific">Paenalkalicoccus suaedae</name>
    <dbReference type="NCBI Taxonomy" id="2592382"/>
    <lineage>
        <taxon>Bacteria</taxon>
        <taxon>Bacillati</taxon>
        <taxon>Bacillota</taxon>
        <taxon>Bacilli</taxon>
        <taxon>Bacillales</taxon>
        <taxon>Bacillaceae</taxon>
        <taxon>Paenalkalicoccus</taxon>
    </lineage>
</organism>
<feature type="domain" description="AAA" evidence="9">
    <location>
        <begin position="52"/>
        <end position="190"/>
    </location>
</feature>